<dbReference type="SMART" id="SM00530">
    <property type="entry name" value="HTH_XRE"/>
    <property type="match status" value="1"/>
</dbReference>
<dbReference type="Proteomes" id="UP000187891">
    <property type="component" value="Unassembled WGS sequence"/>
</dbReference>
<dbReference type="PANTHER" id="PTHR46797">
    <property type="entry name" value="HTH-TYPE TRANSCRIPTIONAL REGULATOR"/>
    <property type="match status" value="1"/>
</dbReference>
<dbReference type="InterPro" id="IPR010982">
    <property type="entry name" value="Lambda_DNA-bd_dom_sf"/>
</dbReference>
<gene>
    <name evidence="3" type="primary">puuR_3</name>
    <name evidence="3" type="ORF">DSM25559_2075</name>
</gene>
<evidence type="ECO:0000313" key="3">
    <source>
        <dbReference type="EMBL" id="SCX21450.1"/>
    </source>
</evidence>
<dbReference type="CDD" id="cd02209">
    <property type="entry name" value="cupin_XRE_C"/>
    <property type="match status" value="1"/>
</dbReference>
<evidence type="ECO:0000256" key="1">
    <source>
        <dbReference type="ARBA" id="ARBA00023125"/>
    </source>
</evidence>
<dbReference type="Gene3D" id="2.60.120.10">
    <property type="entry name" value="Jelly Rolls"/>
    <property type="match status" value="1"/>
</dbReference>
<dbReference type="SUPFAM" id="SSF47413">
    <property type="entry name" value="lambda repressor-like DNA-binding domains"/>
    <property type="match status" value="1"/>
</dbReference>
<dbReference type="CDD" id="cd00093">
    <property type="entry name" value="HTH_XRE"/>
    <property type="match status" value="1"/>
</dbReference>
<dbReference type="STRING" id="1907666.DSM25559_2075"/>
<dbReference type="GO" id="GO:0003700">
    <property type="term" value="F:DNA-binding transcription factor activity"/>
    <property type="evidence" value="ECO:0007669"/>
    <property type="project" value="TreeGrafter"/>
</dbReference>
<reference evidence="4" key="1">
    <citation type="submission" date="2016-10" db="EMBL/GenBank/DDBJ databases">
        <authorList>
            <person name="Wibberg D."/>
        </authorList>
    </citation>
    <scope>NUCLEOTIDE SEQUENCE [LARGE SCALE GENOMIC DNA]</scope>
</reference>
<dbReference type="Gene3D" id="1.10.260.40">
    <property type="entry name" value="lambda repressor-like DNA-binding domains"/>
    <property type="match status" value="1"/>
</dbReference>
<dbReference type="SUPFAM" id="SSF51182">
    <property type="entry name" value="RmlC-like cupins"/>
    <property type="match status" value="1"/>
</dbReference>
<dbReference type="GO" id="GO:0003677">
    <property type="term" value="F:DNA binding"/>
    <property type="evidence" value="ECO:0007669"/>
    <property type="project" value="UniProtKB-KW"/>
</dbReference>
<dbReference type="InterPro" id="IPR014710">
    <property type="entry name" value="RmlC-like_jellyroll"/>
</dbReference>
<keyword evidence="1" id="KW-0238">DNA-binding</keyword>
<protein>
    <submittedName>
        <fullName evidence="3">HTH-type transcriptional regulator PuuR</fullName>
    </submittedName>
</protein>
<feature type="domain" description="HTH cro/C1-type" evidence="2">
    <location>
        <begin position="30"/>
        <end position="84"/>
    </location>
</feature>
<proteinExistence type="predicted"/>
<evidence type="ECO:0000259" key="2">
    <source>
        <dbReference type="PROSITE" id="PS50943"/>
    </source>
</evidence>
<dbReference type="InterPro" id="IPR001387">
    <property type="entry name" value="Cro/C1-type_HTH"/>
</dbReference>
<dbReference type="EMBL" id="FMUE01000004">
    <property type="protein sequence ID" value="SCX21450.1"/>
    <property type="molecule type" value="Genomic_DNA"/>
</dbReference>
<accession>A0A1R3TR36</accession>
<dbReference type="PANTHER" id="PTHR46797:SF10">
    <property type="entry name" value="BLR1115 PROTEIN"/>
    <property type="match status" value="1"/>
</dbReference>
<dbReference type="InterPro" id="IPR013096">
    <property type="entry name" value="Cupin_2"/>
</dbReference>
<dbReference type="GO" id="GO:0005829">
    <property type="term" value="C:cytosol"/>
    <property type="evidence" value="ECO:0007669"/>
    <property type="project" value="TreeGrafter"/>
</dbReference>
<organism evidence="3 4">
    <name type="scientific">Agrobacterium rosae</name>
    <dbReference type="NCBI Taxonomy" id="1972867"/>
    <lineage>
        <taxon>Bacteria</taxon>
        <taxon>Pseudomonadati</taxon>
        <taxon>Pseudomonadota</taxon>
        <taxon>Alphaproteobacteria</taxon>
        <taxon>Hyphomicrobiales</taxon>
        <taxon>Rhizobiaceae</taxon>
        <taxon>Rhizobium/Agrobacterium group</taxon>
        <taxon>Agrobacterium</taxon>
    </lineage>
</organism>
<dbReference type="AlphaFoldDB" id="A0A1R3TR36"/>
<evidence type="ECO:0000313" key="4">
    <source>
        <dbReference type="Proteomes" id="UP000187891"/>
    </source>
</evidence>
<dbReference type="PROSITE" id="PS50943">
    <property type="entry name" value="HTH_CROC1"/>
    <property type="match status" value="1"/>
</dbReference>
<name>A0A1R3TR36_9HYPH</name>
<dbReference type="InterPro" id="IPR011051">
    <property type="entry name" value="RmlC_Cupin_sf"/>
</dbReference>
<dbReference type="Pfam" id="PF01381">
    <property type="entry name" value="HTH_3"/>
    <property type="match status" value="1"/>
</dbReference>
<dbReference type="Pfam" id="PF07883">
    <property type="entry name" value="Cupin_2"/>
    <property type="match status" value="1"/>
</dbReference>
<dbReference type="InterPro" id="IPR050807">
    <property type="entry name" value="TransReg_Diox_bact_type"/>
</dbReference>
<sequence>MDIDSIIRDYYSLIMENKNDTFERSIAERIKHLRTQGNLTLDQLASASGVSRAMISRIERGEASPTAALLARICAALGLSLSGFFAENEDAISPLVKKRDQPTWRDPDTGYVRRAVSPPRVGSDVDIVEVNLPPHAKVSFPPHAASQSMTQYIWLLEGNLEMTTGNQVHRMTSGDCLFMPVGDGHTFHNPSDLPARYAVVLDQRKR</sequence>